<evidence type="ECO:0000313" key="1">
    <source>
        <dbReference type="EMBL" id="MBL7627274.1"/>
    </source>
</evidence>
<name>A0A937RE99_9ACTN</name>
<organism evidence="1 2">
    <name type="scientific">Frankia nepalensis</name>
    <dbReference type="NCBI Taxonomy" id="1836974"/>
    <lineage>
        <taxon>Bacteria</taxon>
        <taxon>Bacillati</taxon>
        <taxon>Actinomycetota</taxon>
        <taxon>Actinomycetes</taxon>
        <taxon>Frankiales</taxon>
        <taxon>Frankiaceae</taxon>
        <taxon>Frankia</taxon>
    </lineage>
</organism>
<dbReference type="InterPro" id="IPR027417">
    <property type="entry name" value="P-loop_NTPase"/>
</dbReference>
<dbReference type="Proteomes" id="UP000604475">
    <property type="component" value="Unassembled WGS sequence"/>
</dbReference>
<protein>
    <submittedName>
        <fullName evidence="1">Sulfotransferase</fullName>
    </submittedName>
</protein>
<proteinExistence type="predicted"/>
<dbReference type="PANTHER" id="PTHR36451">
    <property type="entry name" value="PAPS-DEPENDENT SULFOTRANSFERASE STF3"/>
    <property type="match status" value="1"/>
</dbReference>
<gene>
    <name evidence="1" type="ORF">I7412_08860</name>
</gene>
<dbReference type="AlphaFoldDB" id="A0A937RE99"/>
<dbReference type="Gene3D" id="3.40.50.300">
    <property type="entry name" value="P-loop containing nucleotide triphosphate hydrolases"/>
    <property type="match status" value="1"/>
</dbReference>
<keyword evidence="2" id="KW-1185">Reference proteome</keyword>
<accession>A0A937RE99</accession>
<sequence>MGLVDDLIDEACSATGLGDFGGDSFREGLERVTRALQAEAALNAIGQAALRGLMVGSLKARLHIEQWYKDHPETDDAPIVGPLIALGLPRTGSTALAGLLAEDPDIRYLRRWEAAELVPPPASVKESPDPRLLRQIEIQSRRSELDKALVPSFPNGPQECHELMLLDFKAHYFECFAHVPSYAQWLLEADLTETFQYMRRALKYLQWGQPAKPWRLKNPNHLGHLVDLDKAFPDARFVMTHRDPTEVLASVCDVFANVASRFNDTVDRRYIGAVNATVLTTGMTRALAFRDDGNDHRFHDIDFRAMQRDPISEVRGLYDWLGEPVTPAFEENMRRWWQENSADRVRVKHSDPADYGLDLDAIRPRFAEYLARSARWTSHADSALADAARAHPTDPSASVAGDAV</sequence>
<dbReference type="EMBL" id="JAEACQ010000159">
    <property type="protein sequence ID" value="MBL7627274.1"/>
    <property type="molecule type" value="Genomic_DNA"/>
</dbReference>
<evidence type="ECO:0000313" key="2">
    <source>
        <dbReference type="Proteomes" id="UP000604475"/>
    </source>
</evidence>
<dbReference type="Pfam" id="PF13469">
    <property type="entry name" value="Sulfotransfer_3"/>
    <property type="match status" value="1"/>
</dbReference>
<reference evidence="1" key="1">
    <citation type="submission" date="2020-12" db="EMBL/GenBank/DDBJ databases">
        <title>Genomic characterization of non-nitrogen-fixing Frankia strains.</title>
        <authorList>
            <person name="Carlos-Shanley C."/>
            <person name="Guerra T."/>
            <person name="Hahn D."/>
        </authorList>
    </citation>
    <scope>NUCLEOTIDE SEQUENCE</scope>
    <source>
        <strain evidence="1">CN6</strain>
    </source>
</reference>
<dbReference type="PANTHER" id="PTHR36451:SF1">
    <property type="entry name" value="OMEGA-HYDROXY-BETA-DIHYDROMENAQUINONE-9 SULFOTRANSFERASE STF3"/>
    <property type="match status" value="1"/>
</dbReference>
<dbReference type="SUPFAM" id="SSF52540">
    <property type="entry name" value="P-loop containing nucleoside triphosphate hydrolases"/>
    <property type="match status" value="1"/>
</dbReference>
<dbReference type="InterPro" id="IPR052736">
    <property type="entry name" value="Stf3_sulfotransferase"/>
</dbReference>
<comment type="caution">
    <text evidence="1">The sequence shown here is derived from an EMBL/GenBank/DDBJ whole genome shotgun (WGS) entry which is preliminary data.</text>
</comment>
<dbReference type="RefSeq" id="WP_203005329.1">
    <property type="nucleotide sequence ID" value="NZ_JADWYU010000033.1"/>
</dbReference>